<reference evidence="8 9" key="1">
    <citation type="submission" date="2020-07" db="EMBL/GenBank/DDBJ databases">
        <title>Sequencing the genomes of 1000 actinobacteria strains.</title>
        <authorList>
            <person name="Klenk H.-P."/>
        </authorList>
    </citation>
    <scope>NUCLEOTIDE SEQUENCE [LARGE SCALE GENOMIC DNA]</scope>
    <source>
        <strain evidence="8 9">DSM 23737</strain>
    </source>
</reference>
<dbReference type="Pfam" id="PF13396">
    <property type="entry name" value="PLDc_N"/>
    <property type="match status" value="1"/>
</dbReference>
<dbReference type="EMBL" id="JACGWU010000005">
    <property type="protein sequence ID" value="MBA8829522.1"/>
    <property type="molecule type" value="Genomic_DNA"/>
</dbReference>
<dbReference type="InterPro" id="IPR027379">
    <property type="entry name" value="CLS_N"/>
</dbReference>
<evidence type="ECO:0000259" key="7">
    <source>
        <dbReference type="Pfam" id="PF13396"/>
    </source>
</evidence>
<evidence type="ECO:0000256" key="4">
    <source>
        <dbReference type="ARBA" id="ARBA00022989"/>
    </source>
</evidence>
<feature type="transmembrane region" description="Helical" evidence="6">
    <location>
        <begin position="40"/>
        <end position="63"/>
    </location>
</feature>
<keyword evidence="4 6" id="KW-1133">Transmembrane helix</keyword>
<keyword evidence="9" id="KW-1185">Reference proteome</keyword>
<dbReference type="GO" id="GO:0005886">
    <property type="term" value="C:plasma membrane"/>
    <property type="evidence" value="ECO:0007669"/>
    <property type="project" value="UniProtKB-SubCell"/>
</dbReference>
<evidence type="ECO:0000256" key="5">
    <source>
        <dbReference type="ARBA" id="ARBA00023136"/>
    </source>
</evidence>
<accession>A0A7W3JUV1</accession>
<organism evidence="8 9">
    <name type="scientific">Alpinimonas psychrophila</name>
    <dbReference type="NCBI Taxonomy" id="748908"/>
    <lineage>
        <taxon>Bacteria</taxon>
        <taxon>Bacillati</taxon>
        <taxon>Actinomycetota</taxon>
        <taxon>Actinomycetes</taxon>
        <taxon>Micrococcales</taxon>
        <taxon>Microbacteriaceae</taxon>
        <taxon>Alpinimonas</taxon>
    </lineage>
</organism>
<evidence type="ECO:0000256" key="1">
    <source>
        <dbReference type="ARBA" id="ARBA00004651"/>
    </source>
</evidence>
<evidence type="ECO:0000313" key="8">
    <source>
        <dbReference type="EMBL" id="MBA8829522.1"/>
    </source>
</evidence>
<dbReference type="AlphaFoldDB" id="A0A7W3JUV1"/>
<dbReference type="RefSeq" id="WP_182484953.1">
    <property type="nucleotide sequence ID" value="NZ_JACGWU010000005.1"/>
</dbReference>
<feature type="domain" description="Cardiolipin synthase N-terminal" evidence="7">
    <location>
        <begin position="19"/>
        <end position="64"/>
    </location>
</feature>
<evidence type="ECO:0000256" key="2">
    <source>
        <dbReference type="ARBA" id="ARBA00022475"/>
    </source>
</evidence>
<gene>
    <name evidence="8" type="ORF">FB555_001631</name>
</gene>
<proteinExistence type="predicted"/>
<feature type="transmembrane region" description="Helical" evidence="6">
    <location>
        <begin position="7"/>
        <end position="28"/>
    </location>
</feature>
<sequence length="127" mass="14207">MSNFGDFIWFFLVSFLFIAYLMILFSIIGDLFRDHKQSGWVKAVWIIFLVVVPFITAFVYLIVRGQGMAQRQNAAVLEAKSEADAYIKEVAGTSHADEIAKAHALKESGAITADEFTALKKKIIESV</sequence>
<evidence type="ECO:0000256" key="6">
    <source>
        <dbReference type="SAM" id="Phobius"/>
    </source>
</evidence>
<protein>
    <submittedName>
        <fullName evidence="8">Putative membrane protein</fullName>
    </submittedName>
</protein>
<keyword evidence="2" id="KW-1003">Cell membrane</keyword>
<evidence type="ECO:0000313" key="9">
    <source>
        <dbReference type="Proteomes" id="UP000524237"/>
    </source>
</evidence>
<dbReference type="Proteomes" id="UP000524237">
    <property type="component" value="Unassembled WGS sequence"/>
</dbReference>
<comment type="caution">
    <text evidence="8">The sequence shown here is derived from an EMBL/GenBank/DDBJ whole genome shotgun (WGS) entry which is preliminary data.</text>
</comment>
<keyword evidence="3 6" id="KW-0812">Transmembrane</keyword>
<name>A0A7W3JUV1_9MICO</name>
<keyword evidence="5 6" id="KW-0472">Membrane</keyword>
<evidence type="ECO:0000256" key="3">
    <source>
        <dbReference type="ARBA" id="ARBA00022692"/>
    </source>
</evidence>
<comment type="subcellular location">
    <subcellularLocation>
        <location evidence="1">Cell membrane</location>
        <topology evidence="1">Multi-pass membrane protein</topology>
    </subcellularLocation>
</comment>